<accession>A0ACC2VER1</accession>
<protein>
    <submittedName>
        <fullName evidence="1">Uncharacterized protein</fullName>
    </submittedName>
</protein>
<proteinExistence type="predicted"/>
<evidence type="ECO:0000313" key="2">
    <source>
        <dbReference type="Proteomes" id="UP001230649"/>
    </source>
</evidence>
<sequence>MYDKLATGCAKASGPWKDANRAKKEFAACLGERREYWLGLRSRIFTDQPPDVAPDCVTSGIQRDDEYDAWSLRSRPGTTVTSPAGETLNSRAGEDSFASTMKKQVHFNDEPATSPRSIEDFEKSIKTLPIGPSKASSRSQTPSSILKNAKKHVEPESIIGSVEL</sequence>
<gene>
    <name evidence="1" type="ORF">QFC20_006107</name>
</gene>
<dbReference type="EMBL" id="JASBWS010000099">
    <property type="protein sequence ID" value="KAJ9097884.1"/>
    <property type="molecule type" value="Genomic_DNA"/>
</dbReference>
<evidence type="ECO:0000313" key="1">
    <source>
        <dbReference type="EMBL" id="KAJ9097884.1"/>
    </source>
</evidence>
<name>A0ACC2VER1_9TREE</name>
<dbReference type="Proteomes" id="UP001230649">
    <property type="component" value="Unassembled WGS sequence"/>
</dbReference>
<keyword evidence="2" id="KW-1185">Reference proteome</keyword>
<reference evidence="1" key="1">
    <citation type="submission" date="2023-04" db="EMBL/GenBank/DDBJ databases">
        <title>Draft Genome sequencing of Naganishia species isolated from polar environments using Oxford Nanopore Technology.</title>
        <authorList>
            <person name="Leo P."/>
            <person name="Venkateswaran K."/>
        </authorList>
    </citation>
    <scope>NUCLEOTIDE SEQUENCE</scope>
    <source>
        <strain evidence="1">MNA-CCFEE 5262</strain>
    </source>
</reference>
<organism evidence="1 2">
    <name type="scientific">Naganishia adeliensis</name>
    <dbReference type="NCBI Taxonomy" id="92952"/>
    <lineage>
        <taxon>Eukaryota</taxon>
        <taxon>Fungi</taxon>
        <taxon>Dikarya</taxon>
        <taxon>Basidiomycota</taxon>
        <taxon>Agaricomycotina</taxon>
        <taxon>Tremellomycetes</taxon>
        <taxon>Filobasidiales</taxon>
        <taxon>Filobasidiaceae</taxon>
        <taxon>Naganishia</taxon>
    </lineage>
</organism>
<comment type="caution">
    <text evidence="1">The sequence shown here is derived from an EMBL/GenBank/DDBJ whole genome shotgun (WGS) entry which is preliminary data.</text>
</comment>